<feature type="region of interest" description="Disordered" evidence="1">
    <location>
        <begin position="1"/>
        <end position="47"/>
    </location>
</feature>
<accession>A0A1I9G5F7</accession>
<name>A0A1I9G5F7_BRUMA</name>
<gene>
    <name evidence="2" type="primary">Bm930</name>
    <name evidence="2" type="ORF">BM_Bm930</name>
</gene>
<dbReference type="AlphaFoldDB" id="A0A1I9G5F7"/>
<evidence type="ECO:0000313" key="2">
    <source>
        <dbReference type="EMBL" id="CDQ01587.1"/>
    </source>
</evidence>
<reference evidence="2" key="2">
    <citation type="submission" date="2012-12" db="EMBL/GenBank/DDBJ databases">
        <authorList>
            <consortium name="WormBase Consortium"/>
            <person name="Ghedin E."/>
            <person name="Paulini M."/>
        </authorList>
    </citation>
    <scope>NUCLEOTIDE SEQUENCE</scope>
    <source>
        <strain evidence="2">FR3</strain>
    </source>
</reference>
<feature type="compositionally biased region" description="Basic residues" evidence="1">
    <location>
        <begin position="7"/>
        <end position="27"/>
    </location>
</feature>
<proteinExistence type="predicted"/>
<sequence>MSTHIHTCTHIHTHTHTHTHAHTHTQTRTRTGNDARPRNDDANKKAFNSELCKEAGRFDVNGANSKFQNLLK</sequence>
<dbReference type="EMBL" id="LN861956">
    <property type="protein sequence ID" value="CDQ01587.1"/>
    <property type="molecule type" value="Genomic_DNA"/>
</dbReference>
<protein>
    <submittedName>
        <fullName evidence="2">Bm930</fullName>
    </submittedName>
</protein>
<reference evidence="2" key="1">
    <citation type="journal article" date="2007" name="Science">
        <title>Draft genome of the filarial nematode parasite Brugia malayi.</title>
        <authorList>
            <person name="Ghedin E."/>
            <person name="Wang S."/>
            <person name="Spiro D."/>
            <person name="Caler E."/>
            <person name="Zhao Q."/>
            <person name="Crabtree J."/>
            <person name="Allen J.E."/>
            <person name="Delcher A.L."/>
            <person name="Guiliano D.B."/>
            <person name="Miranda-Saavedra D."/>
            <person name="Angiuoli S.V."/>
            <person name="Creasy T."/>
            <person name="Amedeo P."/>
            <person name="Haas B."/>
            <person name="El-Sayed N.M."/>
            <person name="Wortman J.R."/>
            <person name="Feldblyum T."/>
            <person name="Tallon L."/>
            <person name="Schatz M."/>
            <person name="Shumway M."/>
            <person name="Koo H."/>
            <person name="Salzberg S.L."/>
            <person name="Schobel S."/>
            <person name="Pertea M."/>
            <person name="Pop M."/>
            <person name="White O."/>
            <person name="Barton G.J."/>
            <person name="Carlow C.K."/>
            <person name="Crawford M.J."/>
            <person name="Daub J."/>
            <person name="Dimmic M.W."/>
            <person name="Estes C.F."/>
            <person name="Foster J.M."/>
            <person name="Ganatra M."/>
            <person name="Gregory W.F."/>
            <person name="Johnson N.M."/>
            <person name="Jin J."/>
            <person name="Komuniecki R."/>
            <person name="Korf I."/>
            <person name="Kumar S."/>
            <person name="Laney S."/>
            <person name="Li B.W."/>
            <person name="Li W."/>
            <person name="Lindblom T.H."/>
            <person name="Lustigman S."/>
            <person name="Ma D."/>
            <person name="Maina C.V."/>
            <person name="Martin D.M."/>
            <person name="McCarter J.P."/>
            <person name="McReynolds L."/>
            <person name="Mitreva M."/>
            <person name="Nutman T.B."/>
            <person name="Parkinson J."/>
            <person name="Peregrin-Alvarez J.M."/>
            <person name="Poole C."/>
            <person name="Ren Q."/>
            <person name="Saunders L."/>
            <person name="Sluder A.E."/>
            <person name="Smith K."/>
            <person name="Stanke M."/>
            <person name="Unnasch T.R."/>
            <person name="Ware J."/>
            <person name="Wei A.D."/>
            <person name="Weil G."/>
            <person name="Williams D.J."/>
            <person name="Zhang Y."/>
            <person name="Williams S.A."/>
            <person name="Fraser-Liggett C."/>
            <person name="Slatko B."/>
            <person name="Blaxter M.L."/>
            <person name="Scott A.L."/>
        </authorList>
    </citation>
    <scope>NUCLEOTIDE SEQUENCE</scope>
    <source>
        <strain evidence="2">FR3</strain>
    </source>
</reference>
<organism evidence="2">
    <name type="scientific">Brugia malayi</name>
    <name type="common">Filarial nematode worm</name>
    <dbReference type="NCBI Taxonomy" id="6279"/>
    <lineage>
        <taxon>Eukaryota</taxon>
        <taxon>Metazoa</taxon>
        <taxon>Ecdysozoa</taxon>
        <taxon>Nematoda</taxon>
        <taxon>Chromadorea</taxon>
        <taxon>Rhabditida</taxon>
        <taxon>Spirurina</taxon>
        <taxon>Spiruromorpha</taxon>
        <taxon>Filarioidea</taxon>
        <taxon>Onchocercidae</taxon>
        <taxon>Brugia</taxon>
    </lineage>
</organism>
<evidence type="ECO:0000256" key="1">
    <source>
        <dbReference type="SAM" id="MobiDB-lite"/>
    </source>
</evidence>
<feature type="compositionally biased region" description="Basic and acidic residues" evidence="1">
    <location>
        <begin position="31"/>
        <end position="44"/>
    </location>
</feature>